<dbReference type="RefSeq" id="XP_021900759.1">
    <property type="nucleotide sequence ID" value="XM_022045067.1"/>
</dbReference>
<dbReference type="InterPro" id="IPR011992">
    <property type="entry name" value="EF-hand-dom_pair"/>
</dbReference>
<dbReference type="AlphaFoldDB" id="A0A3S8V2I8"/>
<evidence type="ECO:0000313" key="2">
    <source>
        <dbReference type="EMBL" id="AZL94082.1"/>
    </source>
</evidence>
<evidence type="ECO:0000259" key="1">
    <source>
        <dbReference type="PROSITE" id="PS50222"/>
    </source>
</evidence>
<protein>
    <submittedName>
        <fullName evidence="2">Calmodulin-like protein 38.1</fullName>
    </submittedName>
</protein>
<sequence>MMKFEGAESISLGKLLRKLLSPKIKTVNKRFLPAVDSEDAANTSSSSRQLEIVFNYMDENGDEKISTAELRRCIRMVGSESSVEEEEAVRFSDLDEDGFFGLELVPGSGGGRGQERGGYQE</sequence>
<feature type="domain" description="EF-hand" evidence="1">
    <location>
        <begin position="45"/>
        <end position="80"/>
    </location>
</feature>
<dbReference type="InterPro" id="IPR002048">
    <property type="entry name" value="EF_hand_dom"/>
</dbReference>
<dbReference type="EMBL" id="MH032812">
    <property type="protein sequence ID" value="AZL94082.1"/>
    <property type="molecule type" value="mRNA"/>
</dbReference>
<accession>A0A3S8V2I8</accession>
<name>A0A3S8V2I8_CARPA</name>
<dbReference type="KEGG" id="cpap:110816751"/>
<dbReference type="SUPFAM" id="SSF47473">
    <property type="entry name" value="EF-hand"/>
    <property type="match status" value="1"/>
</dbReference>
<dbReference type="GO" id="GO:0005509">
    <property type="term" value="F:calcium ion binding"/>
    <property type="evidence" value="ECO:0007669"/>
    <property type="project" value="InterPro"/>
</dbReference>
<dbReference type="GeneID" id="110816751"/>
<dbReference type="PROSITE" id="PS50222">
    <property type="entry name" value="EF_HAND_2"/>
    <property type="match status" value="1"/>
</dbReference>
<dbReference type="Gene3D" id="1.10.238.10">
    <property type="entry name" value="EF-hand"/>
    <property type="match status" value="1"/>
</dbReference>
<proteinExistence type="evidence at transcript level"/>
<reference evidence="2" key="1">
    <citation type="submission" date="2018-03" db="EMBL/GenBank/DDBJ databases">
        <title>Calmodulin and Calmodulin-like Proteins Reveal their Involvement in Stress Response and Fruit Ripening in Papaya.</title>
        <authorList>
            <person name="Ding X."/>
            <person name="Zhang L."/>
            <person name="Hao Y."/>
            <person name="Xiao S."/>
            <person name="Wu Z."/>
            <person name="Chen W."/>
            <person name="Li X."/>
            <person name="Zhu X."/>
        </authorList>
    </citation>
    <scope>NUCLEOTIDE SEQUENCE</scope>
    <source>
        <tissue evidence="2">Fruit</tissue>
    </source>
</reference>
<organism evidence="2">
    <name type="scientific">Carica papaya</name>
    <name type="common">Papaya</name>
    <dbReference type="NCBI Taxonomy" id="3649"/>
    <lineage>
        <taxon>Eukaryota</taxon>
        <taxon>Viridiplantae</taxon>
        <taxon>Streptophyta</taxon>
        <taxon>Embryophyta</taxon>
        <taxon>Tracheophyta</taxon>
        <taxon>Spermatophyta</taxon>
        <taxon>Magnoliopsida</taxon>
        <taxon>eudicotyledons</taxon>
        <taxon>Gunneridae</taxon>
        <taxon>Pentapetalae</taxon>
        <taxon>rosids</taxon>
        <taxon>malvids</taxon>
        <taxon>Brassicales</taxon>
        <taxon>Caricaceae</taxon>
        <taxon>Carica</taxon>
    </lineage>
</organism>